<dbReference type="Proteomes" id="UP000642829">
    <property type="component" value="Unassembled WGS sequence"/>
</dbReference>
<dbReference type="InterPro" id="IPR050681">
    <property type="entry name" value="CDF/SLC30A"/>
</dbReference>
<comment type="subcellular location">
    <subcellularLocation>
        <location evidence="1">Membrane</location>
        <topology evidence="1">Multi-pass membrane protein</topology>
    </subcellularLocation>
</comment>
<feature type="compositionally biased region" description="Basic and acidic residues" evidence="9">
    <location>
        <begin position="7"/>
        <end position="17"/>
    </location>
</feature>
<evidence type="ECO:0000256" key="5">
    <source>
        <dbReference type="ARBA" id="ARBA00022906"/>
    </source>
</evidence>
<evidence type="ECO:0000256" key="3">
    <source>
        <dbReference type="ARBA" id="ARBA00022448"/>
    </source>
</evidence>
<dbReference type="InterPro" id="IPR027470">
    <property type="entry name" value="Cation_efflux_CTD"/>
</dbReference>
<evidence type="ECO:0000256" key="1">
    <source>
        <dbReference type="ARBA" id="ARBA00004141"/>
    </source>
</evidence>
<dbReference type="PANTHER" id="PTHR11562">
    <property type="entry name" value="CATION EFFLUX PROTEIN/ ZINC TRANSPORTER"/>
    <property type="match status" value="1"/>
</dbReference>
<evidence type="ECO:0000256" key="7">
    <source>
        <dbReference type="ARBA" id="ARBA00023065"/>
    </source>
</evidence>
<keyword evidence="6 10" id="KW-1133">Transmembrane helix</keyword>
<dbReference type="SUPFAM" id="SSF161111">
    <property type="entry name" value="Cation efflux protein transmembrane domain-like"/>
    <property type="match status" value="1"/>
</dbReference>
<dbReference type="InterPro" id="IPR002524">
    <property type="entry name" value="Cation_efflux"/>
</dbReference>
<dbReference type="Gene3D" id="3.30.70.1350">
    <property type="entry name" value="Cation efflux protein, cytoplasmic domain"/>
    <property type="match status" value="1"/>
</dbReference>
<evidence type="ECO:0000259" key="12">
    <source>
        <dbReference type="Pfam" id="PF16916"/>
    </source>
</evidence>
<reference evidence="13" key="1">
    <citation type="journal article" date="2014" name="Int. J. Syst. Evol. Microbiol.">
        <title>Complete genome sequence of Corynebacterium casei LMG S-19264T (=DSM 44701T), isolated from a smear-ripened cheese.</title>
        <authorList>
            <consortium name="US DOE Joint Genome Institute (JGI-PGF)"/>
            <person name="Walter F."/>
            <person name="Albersmeier A."/>
            <person name="Kalinowski J."/>
            <person name="Ruckert C."/>
        </authorList>
    </citation>
    <scope>NUCLEOTIDE SEQUENCE</scope>
    <source>
        <strain evidence="13">KCTC 12870</strain>
    </source>
</reference>
<evidence type="ECO:0000256" key="9">
    <source>
        <dbReference type="SAM" id="MobiDB-lite"/>
    </source>
</evidence>
<dbReference type="Gene3D" id="1.20.1510.10">
    <property type="entry name" value="Cation efflux protein transmembrane domain"/>
    <property type="match status" value="1"/>
</dbReference>
<dbReference type="SUPFAM" id="SSF160240">
    <property type="entry name" value="Cation efflux protein cytoplasmic domain-like"/>
    <property type="match status" value="1"/>
</dbReference>
<protein>
    <submittedName>
        <fullName evidence="13">Cobalt transporter</fullName>
    </submittedName>
</protein>
<dbReference type="InterPro" id="IPR036837">
    <property type="entry name" value="Cation_efflux_CTD_sf"/>
</dbReference>
<feature type="domain" description="Cation efflux protein transmembrane" evidence="11">
    <location>
        <begin position="31"/>
        <end position="221"/>
    </location>
</feature>
<evidence type="ECO:0000256" key="4">
    <source>
        <dbReference type="ARBA" id="ARBA00022692"/>
    </source>
</evidence>
<keyword evidence="3" id="KW-0813">Transport</keyword>
<dbReference type="InterPro" id="IPR027469">
    <property type="entry name" value="Cation_efflux_TMD_sf"/>
</dbReference>
<feature type="transmembrane region" description="Helical" evidence="10">
    <location>
        <begin position="95"/>
        <end position="114"/>
    </location>
</feature>
<keyword evidence="5" id="KW-0862">Zinc</keyword>
<comment type="caution">
    <text evidence="13">The sequence shown here is derived from an EMBL/GenBank/DDBJ whole genome shotgun (WGS) entry which is preliminary data.</text>
</comment>
<name>A0A8J3GCL4_9BACT</name>
<feature type="region of interest" description="Disordered" evidence="9">
    <location>
        <begin position="1"/>
        <end position="20"/>
    </location>
</feature>
<feature type="transmembrane region" description="Helical" evidence="10">
    <location>
        <begin position="129"/>
        <end position="150"/>
    </location>
</feature>
<feature type="transmembrane region" description="Helical" evidence="10">
    <location>
        <begin position="162"/>
        <end position="186"/>
    </location>
</feature>
<dbReference type="PANTHER" id="PTHR11562:SF17">
    <property type="entry name" value="RE54080P-RELATED"/>
    <property type="match status" value="1"/>
</dbReference>
<proteinExistence type="inferred from homology"/>
<evidence type="ECO:0000256" key="2">
    <source>
        <dbReference type="ARBA" id="ARBA00008873"/>
    </source>
</evidence>
<dbReference type="NCBIfam" id="TIGR01297">
    <property type="entry name" value="CDF"/>
    <property type="match status" value="1"/>
</dbReference>
<dbReference type="GO" id="GO:0005385">
    <property type="term" value="F:zinc ion transmembrane transporter activity"/>
    <property type="evidence" value="ECO:0007669"/>
    <property type="project" value="TreeGrafter"/>
</dbReference>
<dbReference type="GO" id="GO:0005886">
    <property type="term" value="C:plasma membrane"/>
    <property type="evidence" value="ECO:0007669"/>
    <property type="project" value="TreeGrafter"/>
</dbReference>
<evidence type="ECO:0000313" key="13">
    <source>
        <dbReference type="EMBL" id="GHB99399.1"/>
    </source>
</evidence>
<dbReference type="InterPro" id="IPR058533">
    <property type="entry name" value="Cation_efflux_TM"/>
</dbReference>
<dbReference type="AlphaFoldDB" id="A0A8J3GCL4"/>
<gene>
    <name evidence="13" type="ORF">GCM10007047_14540</name>
</gene>
<evidence type="ECO:0000313" key="14">
    <source>
        <dbReference type="Proteomes" id="UP000642829"/>
    </source>
</evidence>
<accession>A0A8J3GCL4</accession>
<dbReference type="RefSeq" id="WP_189513463.1">
    <property type="nucleotide sequence ID" value="NZ_BMXG01000007.1"/>
</dbReference>
<evidence type="ECO:0000256" key="10">
    <source>
        <dbReference type="SAM" id="Phobius"/>
    </source>
</evidence>
<keyword evidence="8 10" id="KW-0472">Membrane</keyword>
<feature type="domain" description="Cation efflux protein cytoplasmic" evidence="12">
    <location>
        <begin position="225"/>
        <end position="300"/>
    </location>
</feature>
<dbReference type="EMBL" id="BMXG01000007">
    <property type="protein sequence ID" value="GHB99399.1"/>
    <property type="molecule type" value="Genomic_DNA"/>
</dbReference>
<feature type="transmembrane region" description="Helical" evidence="10">
    <location>
        <begin position="28"/>
        <end position="52"/>
    </location>
</feature>
<comment type="similarity">
    <text evidence="2">Belongs to the cation diffusion facilitator (CDF) transporter (TC 2.A.4) family. SLC30A subfamily.</text>
</comment>
<dbReference type="Pfam" id="PF16916">
    <property type="entry name" value="ZT_dimer"/>
    <property type="match status" value="1"/>
</dbReference>
<keyword evidence="5" id="KW-0864">Zinc transport</keyword>
<evidence type="ECO:0000259" key="11">
    <source>
        <dbReference type="Pfam" id="PF01545"/>
    </source>
</evidence>
<keyword evidence="7" id="KW-0406">Ion transport</keyword>
<sequence>MAHSHHDHAGHSHEGHSHSAKGIPKQRLLQALGISLIITVAQIIGGVISGSLALMSDALHTATDAVALLASFIAVKLGERPGSEKHTFGLKRAEIVAAAMNAGVLIGISLWLLYEATLRFIHPDSVKAGWMIGVAAIGLTANVINALLLQKGAKDNINMRSAYLHVLSDAVVSVGVILGGIAIMYLGKGFTWIDPMLTVLISLWLIKESWSIVEESIRIIMMGTPPGIEVKEVAAALTELKAVRGVHHLHIWSLNDQTIHFEAHIDIDDRLVSECSCVADEIEDLLHDKYEITHVTLQFESGRCEDEALIRSHDTL</sequence>
<keyword evidence="4 10" id="KW-0812">Transmembrane</keyword>
<organism evidence="13 14">
    <name type="scientific">Cerasicoccus arenae</name>
    <dbReference type="NCBI Taxonomy" id="424488"/>
    <lineage>
        <taxon>Bacteria</taxon>
        <taxon>Pseudomonadati</taxon>
        <taxon>Verrucomicrobiota</taxon>
        <taxon>Opitutia</taxon>
        <taxon>Puniceicoccales</taxon>
        <taxon>Cerasicoccaceae</taxon>
        <taxon>Cerasicoccus</taxon>
    </lineage>
</organism>
<keyword evidence="14" id="KW-1185">Reference proteome</keyword>
<dbReference type="Pfam" id="PF01545">
    <property type="entry name" value="Cation_efflux"/>
    <property type="match status" value="1"/>
</dbReference>
<evidence type="ECO:0000256" key="8">
    <source>
        <dbReference type="ARBA" id="ARBA00023136"/>
    </source>
</evidence>
<evidence type="ECO:0000256" key="6">
    <source>
        <dbReference type="ARBA" id="ARBA00022989"/>
    </source>
</evidence>
<reference evidence="13" key="2">
    <citation type="submission" date="2020-09" db="EMBL/GenBank/DDBJ databases">
        <authorList>
            <person name="Sun Q."/>
            <person name="Kim S."/>
        </authorList>
    </citation>
    <scope>NUCLEOTIDE SEQUENCE</scope>
    <source>
        <strain evidence="13">KCTC 12870</strain>
    </source>
</reference>